<dbReference type="EMBL" id="GBXM01027782">
    <property type="protein sequence ID" value="JAH80795.1"/>
    <property type="molecule type" value="Transcribed_RNA"/>
</dbReference>
<evidence type="ECO:0000313" key="1">
    <source>
        <dbReference type="EMBL" id="JAH80795.1"/>
    </source>
</evidence>
<sequence length="49" mass="5814">MTDTSLVMFMVLKECRTDVPRLHPYRIKAEPTQSYRGNKRLWLSKDIST</sequence>
<proteinExistence type="predicted"/>
<reference evidence="1" key="1">
    <citation type="submission" date="2014-11" db="EMBL/GenBank/DDBJ databases">
        <authorList>
            <person name="Amaro Gonzalez C."/>
        </authorList>
    </citation>
    <scope>NUCLEOTIDE SEQUENCE</scope>
</reference>
<dbReference type="AlphaFoldDB" id="A0A0E9VTZ6"/>
<accession>A0A0E9VTZ6</accession>
<name>A0A0E9VTZ6_ANGAN</name>
<organism evidence="1">
    <name type="scientific">Anguilla anguilla</name>
    <name type="common">European freshwater eel</name>
    <name type="synonym">Muraena anguilla</name>
    <dbReference type="NCBI Taxonomy" id="7936"/>
    <lineage>
        <taxon>Eukaryota</taxon>
        <taxon>Metazoa</taxon>
        <taxon>Chordata</taxon>
        <taxon>Craniata</taxon>
        <taxon>Vertebrata</taxon>
        <taxon>Euteleostomi</taxon>
        <taxon>Actinopterygii</taxon>
        <taxon>Neopterygii</taxon>
        <taxon>Teleostei</taxon>
        <taxon>Anguilliformes</taxon>
        <taxon>Anguillidae</taxon>
        <taxon>Anguilla</taxon>
    </lineage>
</organism>
<protein>
    <submittedName>
        <fullName evidence="1">Uncharacterized protein</fullName>
    </submittedName>
</protein>
<reference evidence="1" key="2">
    <citation type="journal article" date="2015" name="Fish Shellfish Immunol.">
        <title>Early steps in the European eel (Anguilla anguilla)-Vibrio vulnificus interaction in the gills: Role of the RtxA13 toxin.</title>
        <authorList>
            <person name="Callol A."/>
            <person name="Pajuelo D."/>
            <person name="Ebbesson L."/>
            <person name="Teles M."/>
            <person name="MacKenzie S."/>
            <person name="Amaro C."/>
        </authorList>
    </citation>
    <scope>NUCLEOTIDE SEQUENCE</scope>
</reference>